<evidence type="ECO:0000256" key="1">
    <source>
        <dbReference type="ARBA" id="ARBA00022729"/>
    </source>
</evidence>
<dbReference type="Gene3D" id="2.40.160.20">
    <property type="match status" value="1"/>
</dbReference>
<dbReference type="SMR" id="Q8RR68"/>
<feature type="chain" id="PRO_5004312742" evidence="2">
    <location>
        <begin position="23"/>
        <end position="188"/>
    </location>
</feature>
<reference evidence="4" key="1">
    <citation type="journal article" date="2002" name="Gene">
        <title>Identification of six major outer membrane proteins from Actinobacillus actinomycetemcomitans.</title>
        <authorList>
            <person name="Komatsuzawa H."/>
            <person name="Asakawa R."/>
            <person name="Kawai T."/>
            <person name="Ochiai K."/>
            <person name="Fujiwara T."/>
            <person name="Taubman M.A."/>
            <person name="Ohara M."/>
            <person name="Kurihara H."/>
            <person name="Sugai M."/>
        </authorList>
    </citation>
    <scope>NUCLEOTIDE SEQUENCE</scope>
</reference>
<evidence type="ECO:0000313" key="4">
    <source>
        <dbReference type="EMBL" id="BAB86906.1"/>
    </source>
</evidence>
<protein>
    <submittedName>
        <fullName evidence="4">Outer membrane protein 18/16</fullName>
    </submittedName>
</protein>
<dbReference type="InterPro" id="IPR027385">
    <property type="entry name" value="Beta-barrel_OMP"/>
</dbReference>
<gene>
    <name evidence="4" type="primary">omp18/16</name>
</gene>
<evidence type="ECO:0000256" key="2">
    <source>
        <dbReference type="SAM" id="SignalP"/>
    </source>
</evidence>
<dbReference type="InterPro" id="IPR011250">
    <property type="entry name" value="OMP/PagP_B-barrel"/>
</dbReference>
<organism evidence="4">
    <name type="scientific">Aggregatibacter actinomycetemcomitans</name>
    <name type="common">Actinobacillus actinomycetemcomitans</name>
    <name type="synonym">Haemophilus actinomycetemcomitans</name>
    <dbReference type="NCBI Taxonomy" id="714"/>
    <lineage>
        <taxon>Bacteria</taxon>
        <taxon>Pseudomonadati</taxon>
        <taxon>Pseudomonadota</taxon>
        <taxon>Gammaproteobacteria</taxon>
        <taxon>Pasteurellales</taxon>
        <taxon>Pasteurellaceae</taxon>
        <taxon>Aggregatibacter</taxon>
    </lineage>
</organism>
<sequence>MKKITRFLALSAAVLVSTSAVASSDFTGFGIGVGVGTTKYKDAKRISNVDLIADYGIDYGNDFVGIIEGKLKLNKSTLHDNNASGYRGKLNEKARLGVSYLQGYRVTPSILPYAKVGVQTAKFESEVRTRNYSATHSDTKNGIGFGAGVKVNLVPDFELSLEYLRTHNKFDGQKLRGNVYSTNATYRF</sequence>
<dbReference type="EMBL" id="AB064944">
    <property type="protein sequence ID" value="BAB86906.1"/>
    <property type="molecule type" value="Genomic_DNA"/>
</dbReference>
<accession>Q8RR68</accession>
<feature type="domain" description="Outer membrane protein beta-barrel" evidence="3">
    <location>
        <begin position="9"/>
        <end position="188"/>
    </location>
</feature>
<proteinExistence type="predicted"/>
<dbReference type="SUPFAM" id="SSF56925">
    <property type="entry name" value="OMPA-like"/>
    <property type="match status" value="1"/>
</dbReference>
<keyword evidence="1 2" id="KW-0732">Signal</keyword>
<dbReference type="Pfam" id="PF13505">
    <property type="entry name" value="OMP_b-brl"/>
    <property type="match status" value="1"/>
</dbReference>
<dbReference type="AlphaFoldDB" id="Q8RR68"/>
<evidence type="ECO:0000259" key="3">
    <source>
        <dbReference type="Pfam" id="PF13505"/>
    </source>
</evidence>
<name>Q8RR68_AGGAC</name>
<feature type="signal peptide" evidence="2">
    <location>
        <begin position="1"/>
        <end position="22"/>
    </location>
</feature>